<feature type="compositionally biased region" description="Basic and acidic residues" evidence="7">
    <location>
        <begin position="584"/>
        <end position="605"/>
    </location>
</feature>
<evidence type="ECO:0000256" key="6">
    <source>
        <dbReference type="ARBA" id="ARBA00023136"/>
    </source>
</evidence>
<keyword evidence="4 8" id="KW-0812">Transmembrane</keyword>
<dbReference type="InterPro" id="IPR027417">
    <property type="entry name" value="P-loop_NTPase"/>
</dbReference>
<feature type="region of interest" description="Disordered" evidence="7">
    <location>
        <begin position="584"/>
        <end position="720"/>
    </location>
</feature>
<dbReference type="InterPro" id="IPR051539">
    <property type="entry name" value="T4SS-coupling_protein"/>
</dbReference>
<comment type="similarity">
    <text evidence="2">Belongs to the VirD4/TraG family.</text>
</comment>
<accession>A0A1G5JNS5</accession>
<gene>
    <name evidence="9" type="ORF">SAMN05660710_03341</name>
</gene>
<sequence length="749" mass="81662">MTDTNFKGQGMATEKLTIRMRLAGGVSLISATAAAIGYVVATGVVQFWFGHAEPDFLWLVRNYAALQEQQPQRWVIVNTIIAGFFCAGLLASSRIVQEQLTRFGTTHWMTAREMKRKNFFGDARTGFVLAKTTGPKKKGKYIVSGKFPHCLLVAPTGRGKGVGFVIPNLLSYKGSAVVLDVKGENYEATARFREKMGQTVYRFSPRDFDEPSFRYNPLARITTYSNPAKRMAELEKVATLFLQADDSSAASFLPNSRSIFVACGILAYEQGDLTLGRIHKLAFGGGDYNAKFKAYAQTVKDRSAKIIFEQLAGTTEKTLSAYISVLSSAGMSAWANPHTCAVTDASDFDFSTFRKKPQTVYLTTPFNDIPTIAPLIRLFFADLIAALQDHEPRKDEPFPVLILMDEFQRIGRMPIVAESISLLRSYGGNLALITQTIPDLDVVYGEQVRKTLQGGAGIKLYLTPSEPDTIAELSEAVGMTTKRVVSKSKNIKDGLFSNNISERTEEHPLLTRDQARRLPDDDVIIVVDADMPIRAKRLMYYDDTAYQELYESQNFDAPLPIPPHAITEADYKYIETAEDLAAQRDEAEKAKADAQARAAEKRDVADGEGGQGALSEKDAPAAEHADHEEASAPQDPPSAEAEPAAPLAAASDLQKKAASAIEDANGQQTFDLPNTGAIKGNPPAPLAPPSDLQKKAARLRRRGKERQGALPLPEVSGSPVQVSVEDAAAARLSIDGMALKIAEAKARAV</sequence>
<evidence type="ECO:0000256" key="5">
    <source>
        <dbReference type="ARBA" id="ARBA00022989"/>
    </source>
</evidence>
<dbReference type="PANTHER" id="PTHR37937:SF1">
    <property type="entry name" value="CONJUGATIVE TRANSFER: DNA TRANSPORT"/>
    <property type="match status" value="1"/>
</dbReference>
<evidence type="ECO:0000313" key="10">
    <source>
        <dbReference type="Proteomes" id="UP000199502"/>
    </source>
</evidence>
<evidence type="ECO:0000256" key="1">
    <source>
        <dbReference type="ARBA" id="ARBA00004651"/>
    </source>
</evidence>
<reference evidence="9 10" key="1">
    <citation type="submission" date="2016-10" db="EMBL/GenBank/DDBJ databases">
        <authorList>
            <person name="de Groot N.N."/>
        </authorList>
    </citation>
    <scope>NUCLEOTIDE SEQUENCE [LARGE SCALE GENOMIC DNA]</scope>
    <source>
        <strain evidence="9 10">CGMCC 1.8925</strain>
    </source>
</reference>
<protein>
    <submittedName>
        <fullName evidence="9">Type IV secretion system protein VirD4</fullName>
    </submittedName>
</protein>
<organism evidence="9 10">
    <name type="scientific">Paracoccus tibetensis</name>
    <dbReference type="NCBI Taxonomy" id="336292"/>
    <lineage>
        <taxon>Bacteria</taxon>
        <taxon>Pseudomonadati</taxon>
        <taxon>Pseudomonadota</taxon>
        <taxon>Alphaproteobacteria</taxon>
        <taxon>Rhodobacterales</taxon>
        <taxon>Paracoccaceae</taxon>
        <taxon>Paracoccus</taxon>
    </lineage>
</organism>
<keyword evidence="3" id="KW-1003">Cell membrane</keyword>
<dbReference type="SUPFAM" id="SSF52540">
    <property type="entry name" value="P-loop containing nucleoside triphosphate hydrolases"/>
    <property type="match status" value="1"/>
</dbReference>
<comment type="subcellular location">
    <subcellularLocation>
        <location evidence="1">Cell membrane</location>
        <topology evidence="1">Multi-pass membrane protein</topology>
    </subcellularLocation>
</comment>
<dbReference type="Gene3D" id="3.40.50.300">
    <property type="entry name" value="P-loop containing nucleotide triphosphate hydrolases"/>
    <property type="match status" value="1"/>
</dbReference>
<dbReference type="Proteomes" id="UP000199502">
    <property type="component" value="Unassembled WGS sequence"/>
</dbReference>
<feature type="compositionally biased region" description="Basic residues" evidence="7">
    <location>
        <begin position="695"/>
        <end position="704"/>
    </location>
</feature>
<feature type="transmembrane region" description="Helical" evidence="8">
    <location>
        <begin position="21"/>
        <end position="49"/>
    </location>
</feature>
<proteinExistence type="inferred from homology"/>
<keyword evidence="10" id="KW-1185">Reference proteome</keyword>
<dbReference type="GO" id="GO:0005886">
    <property type="term" value="C:plasma membrane"/>
    <property type="evidence" value="ECO:0007669"/>
    <property type="project" value="UniProtKB-SubCell"/>
</dbReference>
<keyword evidence="6 8" id="KW-0472">Membrane</keyword>
<evidence type="ECO:0000256" key="7">
    <source>
        <dbReference type="SAM" id="MobiDB-lite"/>
    </source>
</evidence>
<name>A0A1G5JNS5_9RHOB</name>
<feature type="compositionally biased region" description="Low complexity" evidence="7">
    <location>
        <begin position="631"/>
        <end position="652"/>
    </location>
</feature>
<dbReference type="EMBL" id="FMVT01000014">
    <property type="protein sequence ID" value="SCY90033.1"/>
    <property type="molecule type" value="Genomic_DNA"/>
</dbReference>
<dbReference type="InterPro" id="IPR003688">
    <property type="entry name" value="TraG/VirD4"/>
</dbReference>
<feature type="compositionally biased region" description="Basic and acidic residues" evidence="7">
    <location>
        <begin position="615"/>
        <end position="630"/>
    </location>
</feature>
<dbReference type="Pfam" id="PF02534">
    <property type="entry name" value="T4SS-DNA_transf"/>
    <property type="match status" value="1"/>
</dbReference>
<keyword evidence="5 8" id="KW-1133">Transmembrane helix</keyword>
<feature type="transmembrane region" description="Helical" evidence="8">
    <location>
        <begin position="74"/>
        <end position="92"/>
    </location>
</feature>
<dbReference type="AlphaFoldDB" id="A0A1G5JNS5"/>
<dbReference type="STRING" id="336292.SAMN05660710_03341"/>
<evidence type="ECO:0000256" key="3">
    <source>
        <dbReference type="ARBA" id="ARBA00022475"/>
    </source>
</evidence>
<evidence type="ECO:0000256" key="2">
    <source>
        <dbReference type="ARBA" id="ARBA00008806"/>
    </source>
</evidence>
<evidence type="ECO:0000313" key="9">
    <source>
        <dbReference type="EMBL" id="SCY90033.1"/>
    </source>
</evidence>
<dbReference type="CDD" id="cd01127">
    <property type="entry name" value="TrwB_TraG_TraD_VirD4"/>
    <property type="match status" value="2"/>
</dbReference>
<evidence type="ECO:0000256" key="4">
    <source>
        <dbReference type="ARBA" id="ARBA00022692"/>
    </source>
</evidence>
<dbReference type="PANTHER" id="PTHR37937">
    <property type="entry name" value="CONJUGATIVE TRANSFER: DNA TRANSPORT"/>
    <property type="match status" value="1"/>
</dbReference>
<evidence type="ECO:0000256" key="8">
    <source>
        <dbReference type="SAM" id="Phobius"/>
    </source>
</evidence>